<dbReference type="InterPro" id="IPR029056">
    <property type="entry name" value="Ribokinase-like"/>
</dbReference>
<comment type="caution">
    <text evidence="4">The sequence shown here is derived from an EMBL/GenBank/DDBJ whole genome shotgun (WGS) entry which is preliminary data.</text>
</comment>
<accession>A0ABT2ZMC4</accession>
<evidence type="ECO:0000256" key="1">
    <source>
        <dbReference type="ARBA" id="ARBA00022679"/>
    </source>
</evidence>
<name>A0ABT2ZMC4_9RHOB</name>
<keyword evidence="1" id="KW-0808">Transferase</keyword>
<dbReference type="InterPro" id="IPR011611">
    <property type="entry name" value="PfkB_dom"/>
</dbReference>
<dbReference type="Proteomes" id="UP001652564">
    <property type="component" value="Unassembled WGS sequence"/>
</dbReference>
<dbReference type="Pfam" id="PF00294">
    <property type="entry name" value="PfkB"/>
    <property type="match status" value="1"/>
</dbReference>
<dbReference type="PANTHER" id="PTHR10584">
    <property type="entry name" value="SUGAR KINASE"/>
    <property type="match status" value="1"/>
</dbReference>
<dbReference type="PANTHER" id="PTHR10584:SF166">
    <property type="entry name" value="RIBOKINASE"/>
    <property type="match status" value="1"/>
</dbReference>
<feature type="domain" description="Carbohydrate kinase PfkB" evidence="3">
    <location>
        <begin position="7"/>
        <end position="296"/>
    </location>
</feature>
<proteinExistence type="predicted"/>
<dbReference type="Gene3D" id="3.40.1190.20">
    <property type="match status" value="1"/>
</dbReference>
<organism evidence="4 5">
    <name type="scientific">Albidovulum litorale</name>
    <dbReference type="NCBI Taxonomy" id="2984134"/>
    <lineage>
        <taxon>Bacteria</taxon>
        <taxon>Pseudomonadati</taxon>
        <taxon>Pseudomonadota</taxon>
        <taxon>Alphaproteobacteria</taxon>
        <taxon>Rhodobacterales</taxon>
        <taxon>Paracoccaceae</taxon>
        <taxon>Albidovulum</taxon>
    </lineage>
</organism>
<dbReference type="InterPro" id="IPR002173">
    <property type="entry name" value="Carboh/pur_kinase_PfkB_CS"/>
</dbReference>
<gene>
    <name evidence="4" type="ORF">OEZ71_08255</name>
</gene>
<evidence type="ECO:0000313" key="4">
    <source>
        <dbReference type="EMBL" id="MCV2872286.1"/>
    </source>
</evidence>
<dbReference type="EMBL" id="JAOWKZ010000002">
    <property type="protein sequence ID" value="MCV2872286.1"/>
    <property type="molecule type" value="Genomic_DNA"/>
</dbReference>
<keyword evidence="2 4" id="KW-0418">Kinase</keyword>
<evidence type="ECO:0000259" key="3">
    <source>
        <dbReference type="Pfam" id="PF00294"/>
    </source>
</evidence>
<dbReference type="PROSITE" id="PS00584">
    <property type="entry name" value="PFKB_KINASES_2"/>
    <property type="match status" value="1"/>
</dbReference>
<evidence type="ECO:0000256" key="2">
    <source>
        <dbReference type="ARBA" id="ARBA00022777"/>
    </source>
</evidence>
<sequence>MNDLSPLAVVGNVNVDLIMGPVAPWPRPGTEMIVDTSDLRYGGAAGNVALAWRALGREFQIAANTGRDALGNWLRNGFAPHSEAWPVSDGSTMISVGLTHPDSERTFFTTQGHVADLTWSDVRGTLDWTRLSGGTLLLCGTFVTDELTADYDRLIDHARDKNIRVALDTGWPPGGWTTATRNQVLGWLGRCDCLLLNEIETRELSGSHAAEDALSVLLPLMPDNALVVIKCGSSGVVAARRDLEILKVPAPPVEVSDTIGAGDIFNAAFLAIRADGRPLLECLEVGVRTAAAAISTSPRRYGRDVEPSTQGASA</sequence>
<dbReference type="PROSITE" id="PS00583">
    <property type="entry name" value="PFKB_KINASES_1"/>
    <property type="match status" value="1"/>
</dbReference>
<reference evidence="4 5" key="1">
    <citation type="submission" date="2022-10" db="EMBL/GenBank/DDBJ databases">
        <title>Defluviimonas sp. nov., isolated from ocean surface sediments.</title>
        <authorList>
            <person name="He W."/>
            <person name="Wang L."/>
            <person name="Zhang D.-F."/>
        </authorList>
    </citation>
    <scope>NUCLEOTIDE SEQUENCE [LARGE SCALE GENOMIC DNA]</scope>
    <source>
        <strain evidence="4 5">WL0050</strain>
    </source>
</reference>
<dbReference type="SUPFAM" id="SSF53613">
    <property type="entry name" value="Ribokinase-like"/>
    <property type="match status" value="1"/>
</dbReference>
<dbReference type="GO" id="GO:0016301">
    <property type="term" value="F:kinase activity"/>
    <property type="evidence" value="ECO:0007669"/>
    <property type="project" value="UniProtKB-KW"/>
</dbReference>
<keyword evidence="5" id="KW-1185">Reference proteome</keyword>
<protein>
    <submittedName>
        <fullName evidence="4">PfkB family carbohydrate kinase</fullName>
    </submittedName>
</protein>
<evidence type="ECO:0000313" key="5">
    <source>
        <dbReference type="Proteomes" id="UP001652564"/>
    </source>
</evidence>
<dbReference type="RefSeq" id="WP_263739472.1">
    <property type="nucleotide sequence ID" value="NZ_JAOWKZ010000002.1"/>
</dbReference>